<protein>
    <submittedName>
        <fullName evidence="2">DUF4179 domain-containing protein</fullName>
    </submittedName>
</protein>
<proteinExistence type="predicted"/>
<organism evidence="2 3">
    <name type="scientific">Candidatus Cellulosilyticum pullistercoris</name>
    <dbReference type="NCBI Taxonomy" id="2838521"/>
    <lineage>
        <taxon>Bacteria</taxon>
        <taxon>Bacillati</taxon>
        <taxon>Bacillota</taxon>
        <taxon>Clostridia</taxon>
        <taxon>Lachnospirales</taxon>
        <taxon>Cellulosilyticaceae</taxon>
        <taxon>Cellulosilyticum</taxon>
    </lineage>
</organism>
<evidence type="ECO:0000313" key="2">
    <source>
        <dbReference type="EMBL" id="MBU3803265.1"/>
    </source>
</evidence>
<evidence type="ECO:0000256" key="1">
    <source>
        <dbReference type="SAM" id="Phobius"/>
    </source>
</evidence>
<dbReference type="Proteomes" id="UP000824229">
    <property type="component" value="Unassembled WGS sequence"/>
</dbReference>
<dbReference type="EMBL" id="JAHLFQ010000015">
    <property type="protein sequence ID" value="MBU3803265.1"/>
    <property type="molecule type" value="Genomic_DNA"/>
</dbReference>
<dbReference type="AlphaFoldDB" id="A0A9E2KAA1"/>
<keyword evidence="1" id="KW-1133">Transmembrane helix</keyword>
<sequence length="357" mass="40843">MDKYNLLKQTIDEELYKIKMEEGMKAKIRRSCEYIEIVPRQATKIRRYRKIGIIAIVLVLAFSSTVLAMNYVLGLDLYFGNSNLERATKERKSIHLSDEENGVRLEVEEVMIQQYSSIITFSFINETDIPWPENITCNSLDINTKGSVGPSEGILSEDGKRLTYYLESYSEQNMNNLEASLQATNLVTNRTIEKVIETPIKEIYEMQGAKVDYKDYEFDLSNDPFEKLMELINKRKSKETIILNSNYPSISLVGVGFLVNDKESSERMGRGTSGLVLFIRNAEYTVHTKWREDSYLEGGISEVIDTRTGEVYTATESSTFSDSLFKGEITACYFPNIEESMIPYLKATSDCRRRVAS</sequence>
<keyword evidence="1" id="KW-0812">Transmembrane</keyword>
<comment type="caution">
    <text evidence="2">The sequence shown here is derived from an EMBL/GenBank/DDBJ whole genome shotgun (WGS) entry which is preliminary data.</text>
</comment>
<name>A0A9E2KAA1_9FIRM</name>
<reference evidence="2" key="2">
    <citation type="submission" date="2021-04" db="EMBL/GenBank/DDBJ databases">
        <authorList>
            <person name="Gilroy R."/>
        </authorList>
    </citation>
    <scope>NUCLEOTIDE SEQUENCE</scope>
    <source>
        <strain evidence="2">B5-657</strain>
    </source>
</reference>
<reference evidence="2" key="1">
    <citation type="journal article" date="2021" name="PeerJ">
        <title>Extensive microbial diversity within the chicken gut microbiome revealed by metagenomics and culture.</title>
        <authorList>
            <person name="Gilroy R."/>
            <person name="Ravi A."/>
            <person name="Getino M."/>
            <person name="Pursley I."/>
            <person name="Horton D.L."/>
            <person name="Alikhan N.F."/>
            <person name="Baker D."/>
            <person name="Gharbi K."/>
            <person name="Hall N."/>
            <person name="Watson M."/>
            <person name="Adriaenssens E.M."/>
            <person name="Foster-Nyarko E."/>
            <person name="Jarju S."/>
            <person name="Secka A."/>
            <person name="Antonio M."/>
            <person name="Oren A."/>
            <person name="Chaudhuri R.R."/>
            <person name="La Ragione R."/>
            <person name="Hildebrand F."/>
            <person name="Pallen M.J."/>
        </authorList>
    </citation>
    <scope>NUCLEOTIDE SEQUENCE</scope>
    <source>
        <strain evidence="2">B5-657</strain>
    </source>
</reference>
<feature type="transmembrane region" description="Helical" evidence="1">
    <location>
        <begin position="51"/>
        <end position="73"/>
    </location>
</feature>
<gene>
    <name evidence="2" type="ORF">H9872_00710</name>
</gene>
<evidence type="ECO:0000313" key="3">
    <source>
        <dbReference type="Proteomes" id="UP000824229"/>
    </source>
</evidence>
<keyword evidence="1" id="KW-0472">Membrane</keyword>
<accession>A0A9E2KAA1</accession>